<reference evidence="1 2" key="1">
    <citation type="submission" date="2020-02" db="EMBL/GenBank/DDBJ databases">
        <title>Draft genome sequence of Haematococcus lacustris strain NIES-144.</title>
        <authorList>
            <person name="Morimoto D."/>
            <person name="Nakagawa S."/>
            <person name="Yoshida T."/>
            <person name="Sawayama S."/>
        </authorList>
    </citation>
    <scope>NUCLEOTIDE SEQUENCE [LARGE SCALE GENOMIC DNA]</scope>
    <source>
        <strain evidence="1 2">NIES-144</strain>
    </source>
</reference>
<comment type="caution">
    <text evidence="1">The sequence shown here is derived from an EMBL/GenBank/DDBJ whole genome shotgun (WGS) entry which is preliminary data.</text>
</comment>
<dbReference type="EMBL" id="BLLF01002600">
    <property type="protein sequence ID" value="GFH24667.1"/>
    <property type="molecule type" value="Genomic_DNA"/>
</dbReference>
<sequence length="99" mass="11109">MPLDPLTRPTKLIQQGTTCWAVDNLTQLLHTTETAYSEVQRSASVQWRVDALTSLLQHPRPLDYMLHQDLNASAAISRQQCCCSLDSSLDSSRQILLPD</sequence>
<evidence type="ECO:0000313" key="1">
    <source>
        <dbReference type="EMBL" id="GFH24667.1"/>
    </source>
</evidence>
<dbReference type="Proteomes" id="UP000485058">
    <property type="component" value="Unassembled WGS sequence"/>
</dbReference>
<keyword evidence="2" id="KW-1185">Reference proteome</keyword>
<evidence type="ECO:0000313" key="2">
    <source>
        <dbReference type="Proteomes" id="UP000485058"/>
    </source>
</evidence>
<proteinExistence type="predicted"/>
<name>A0A699ZPA8_HAELA</name>
<gene>
    <name evidence="1" type="ORF">HaLaN_22507</name>
</gene>
<dbReference type="AlphaFoldDB" id="A0A699ZPA8"/>
<accession>A0A699ZPA8</accession>
<protein>
    <submittedName>
        <fullName evidence="1">Uncharacterized protein</fullName>
    </submittedName>
</protein>
<organism evidence="1 2">
    <name type="scientific">Haematococcus lacustris</name>
    <name type="common">Green alga</name>
    <name type="synonym">Haematococcus pluvialis</name>
    <dbReference type="NCBI Taxonomy" id="44745"/>
    <lineage>
        <taxon>Eukaryota</taxon>
        <taxon>Viridiplantae</taxon>
        <taxon>Chlorophyta</taxon>
        <taxon>core chlorophytes</taxon>
        <taxon>Chlorophyceae</taxon>
        <taxon>CS clade</taxon>
        <taxon>Chlamydomonadales</taxon>
        <taxon>Haematococcaceae</taxon>
        <taxon>Haematococcus</taxon>
    </lineage>
</organism>